<proteinExistence type="predicted"/>
<organism evidence="1">
    <name type="scientific">Batis maritima</name>
    <name type="common">Maritime saltwort</name>
    <dbReference type="NCBI Taxonomy" id="4436"/>
    <lineage>
        <taxon>Eukaryota</taxon>
        <taxon>Viridiplantae</taxon>
        <taxon>Streptophyta</taxon>
        <taxon>Embryophyta</taxon>
        <taxon>Tracheophyta</taxon>
        <taxon>Spermatophyta</taxon>
        <taxon>Magnoliopsida</taxon>
        <taxon>eudicotyledons</taxon>
        <taxon>Gunneridae</taxon>
        <taxon>Pentapetalae</taxon>
        <taxon>rosids</taxon>
        <taxon>malvids</taxon>
        <taxon>Brassicales</taxon>
        <taxon>Bataceae</taxon>
        <taxon>Batis</taxon>
    </lineage>
</organism>
<name>A0A068BD22_BATMA</name>
<keyword evidence="1" id="KW-0496">Mitochondrion</keyword>
<dbReference type="EMBL" id="KJ820684">
    <property type="protein sequence ID" value="AIC83342.1"/>
    <property type="molecule type" value="Genomic_DNA"/>
</dbReference>
<dbReference type="AlphaFoldDB" id="A0A068BD22"/>
<protein>
    <submittedName>
        <fullName evidence="1">Orf114a</fullName>
    </submittedName>
</protein>
<gene>
    <name evidence="1" type="primary">orf114a</name>
</gene>
<dbReference type="RefSeq" id="YP_009045739.1">
    <property type="nucleotide sequence ID" value="NC_024429.1"/>
</dbReference>
<sequence>MPDVRLWNRPIGQVSPIQSIYRDSQAIPFGSISFIPFQRESLICLSSSPRRCSSRIGPVAHSLLFSFYVLPFYYYSKPAFTRSKATFLRGGGTPMEDQLNPRKKAQALFIDKVD</sequence>
<evidence type="ECO:0000313" key="1">
    <source>
        <dbReference type="EMBL" id="AIC83342.1"/>
    </source>
</evidence>
<dbReference type="GeneID" id="19736934"/>
<geneLocation type="mitochondrion" evidence="1"/>
<accession>A0A068BD22</accession>
<reference evidence="1" key="1">
    <citation type="journal article" date="2014" name="Mitochondrion">
        <title>Comparative analysis of 11 Brassicales mitochondrial genomes and the mitochondrial transcriptome of Brassica oleracea.</title>
        <authorList>
            <person name="Grewe F."/>
            <person name="Edger P.P."/>
            <person name="Keren I."/>
            <person name="Sultan L."/>
            <person name="Pires J.C."/>
            <person name="Ostersetzer-Biran O."/>
            <person name="Mower J.P."/>
        </authorList>
    </citation>
    <scope>NUCLEOTIDE SEQUENCE</scope>
</reference>